<gene>
    <name evidence="1" type="ORF">D7044_01840</name>
</gene>
<dbReference type="Proteomes" id="UP000275865">
    <property type="component" value="Unassembled WGS sequence"/>
</dbReference>
<name>A0A3A9YI73_9ACTN</name>
<dbReference type="Gene3D" id="1.25.40.10">
    <property type="entry name" value="Tetratricopeptide repeat domain"/>
    <property type="match status" value="1"/>
</dbReference>
<sequence length="142" mass="15919">MDLDNRVLRLCQDGMRAEAEGRPADARTLFRRAWEASGDDYEACVAAHYLARQQDDPEEILRWNREALARADKVGDERVATFYPSLHVGVALAYERLGDPDRAREAFARAREHLPVLPSGEYGDLLRAAVTEGLARLGGPQR</sequence>
<evidence type="ECO:0000313" key="1">
    <source>
        <dbReference type="EMBL" id="RKN36413.1"/>
    </source>
</evidence>
<dbReference type="EMBL" id="RAZT01000001">
    <property type="protein sequence ID" value="RKN36413.1"/>
    <property type="molecule type" value="Genomic_DNA"/>
</dbReference>
<dbReference type="InterPro" id="IPR011990">
    <property type="entry name" value="TPR-like_helical_dom_sf"/>
</dbReference>
<dbReference type="SUPFAM" id="SSF48452">
    <property type="entry name" value="TPR-like"/>
    <property type="match status" value="1"/>
</dbReference>
<dbReference type="RefSeq" id="WP_120687731.1">
    <property type="nucleotide sequence ID" value="NZ_RAZT01000001.1"/>
</dbReference>
<comment type="caution">
    <text evidence="1">The sequence shown here is derived from an EMBL/GenBank/DDBJ whole genome shotgun (WGS) entry which is preliminary data.</text>
</comment>
<protein>
    <recommendedName>
        <fullName evidence="3">Tetratricopeptide repeat protein</fullName>
    </recommendedName>
</protein>
<reference evidence="1 2" key="1">
    <citation type="submission" date="2018-09" db="EMBL/GenBank/DDBJ databases">
        <title>Micromonospora sp. nov. MS1-9, isolated from a root of Musa sp.</title>
        <authorList>
            <person name="Kuncharoen N."/>
            <person name="Kudo T."/>
            <person name="Ohkuma M."/>
            <person name="Yuki M."/>
            <person name="Tanasupawat S."/>
        </authorList>
    </citation>
    <scope>NUCLEOTIDE SEQUENCE [LARGE SCALE GENOMIC DNA]</scope>
    <source>
        <strain evidence="1 2">MS1-9</strain>
    </source>
</reference>
<evidence type="ECO:0000313" key="2">
    <source>
        <dbReference type="Proteomes" id="UP000275865"/>
    </source>
</evidence>
<accession>A0A3A9YI73</accession>
<proteinExistence type="predicted"/>
<dbReference type="AlphaFoldDB" id="A0A3A9YI73"/>
<evidence type="ECO:0008006" key="3">
    <source>
        <dbReference type="Google" id="ProtNLM"/>
    </source>
</evidence>
<organism evidence="1 2">
    <name type="scientific">Micromonospora musae</name>
    <dbReference type="NCBI Taxonomy" id="1894970"/>
    <lineage>
        <taxon>Bacteria</taxon>
        <taxon>Bacillati</taxon>
        <taxon>Actinomycetota</taxon>
        <taxon>Actinomycetes</taxon>
        <taxon>Micromonosporales</taxon>
        <taxon>Micromonosporaceae</taxon>
        <taxon>Micromonospora</taxon>
    </lineage>
</organism>